<feature type="compositionally biased region" description="Polar residues" evidence="1">
    <location>
        <begin position="795"/>
        <end position="805"/>
    </location>
</feature>
<feature type="compositionally biased region" description="Low complexity" evidence="1">
    <location>
        <begin position="218"/>
        <end position="229"/>
    </location>
</feature>
<feature type="compositionally biased region" description="Basic and acidic residues" evidence="1">
    <location>
        <begin position="331"/>
        <end position="340"/>
    </location>
</feature>
<feature type="region of interest" description="Disordered" evidence="1">
    <location>
        <begin position="191"/>
        <end position="466"/>
    </location>
</feature>
<dbReference type="Proteomes" id="UP001374579">
    <property type="component" value="Unassembled WGS sequence"/>
</dbReference>
<feature type="compositionally biased region" description="Polar residues" evidence="1">
    <location>
        <begin position="320"/>
        <end position="330"/>
    </location>
</feature>
<feature type="compositionally biased region" description="Basic and acidic residues" evidence="1">
    <location>
        <begin position="770"/>
        <end position="789"/>
    </location>
</feature>
<feature type="compositionally biased region" description="Low complexity" evidence="1">
    <location>
        <begin position="819"/>
        <end position="853"/>
    </location>
</feature>
<organism evidence="2 3">
    <name type="scientific">Littorina saxatilis</name>
    <dbReference type="NCBI Taxonomy" id="31220"/>
    <lineage>
        <taxon>Eukaryota</taxon>
        <taxon>Metazoa</taxon>
        <taxon>Spiralia</taxon>
        <taxon>Lophotrochozoa</taxon>
        <taxon>Mollusca</taxon>
        <taxon>Gastropoda</taxon>
        <taxon>Caenogastropoda</taxon>
        <taxon>Littorinimorpha</taxon>
        <taxon>Littorinoidea</taxon>
        <taxon>Littorinidae</taxon>
        <taxon>Littorina</taxon>
    </lineage>
</organism>
<proteinExistence type="predicted"/>
<feature type="compositionally biased region" description="Low complexity" evidence="1">
    <location>
        <begin position="17"/>
        <end position="26"/>
    </location>
</feature>
<feature type="compositionally biased region" description="Basic and acidic residues" evidence="1">
    <location>
        <begin position="854"/>
        <end position="871"/>
    </location>
</feature>
<accession>A0AAN9B1Y1</accession>
<sequence length="1031" mass="109192">MRRRTSKKEQRDPGPSTTTTTTTATTMGLQTDNGGSSAAAAGGSGSSSSGGGGKSAGHYTSSNMFGLRAEGYELKADGKKRKFKPLEAMRKFFGKGKRKSKDDQVSVVAVKAKSTTALHHSNNDGDEDDDGGFKSRQPRPLGGNRSISEDSVFSPEQRETNLQALKQTAVSEESLPKSAFQAELFSKLNKRRSQYSDDDDGLPHSPTPPVTTADIIMGGPLKPLPGAGKSTSRESDNSLISMDGSENDEDDPFKSQWKSSVASKVSKTSQKPGGTEGPIDFEKMEHTSLLKNDVAKDRISVKPPARKATRQSRKKKDGQSPHSLPSLNEESPTKLLHDDTSDGSLTDITKQEVKIRSPRKSPEKTKRVISDRPASMASSEALPAKLSSDSSPIVLRPKSTILSTSPPKAVITTDLAKQEPKRSSFKMDTPSESATPRGSVIIKKETESESSIKTATTKTEEHVRKPENVGDISVKIVSSKTVEFLPKKSEAESSGVLSSSLLSTSTSSMAGGAHSASVMTRSEPSIVFAKTEPSSTPKPKADFATSSIKSSSSQGFEGSAFRPESATSARVTINSSTPAAASTSSSIMSASFTSMSSPGEQRKDGLKQTDTQASPAFSPKDDYKLRRQSRSKTLPEHPISKDEQFASKVQRTASHRVETTSSQNASPEISPRHKDTPVEAAKSKEPEWFALARRKTGSTTPGKDAVPSKDTAPPTVSEPPPVTFASTPKVEIITKVETVPAPKTETVSAPKTETETKSGDTSSAPSAGSKFERFKEVKPSEAKPTEVSRMRGGSVKTSPTKTNVFANRGGSVKVTSARSEVGTTSASSSVASSLVKTTPTPSSSSSSSSTPVVKIEEKKEETKTVEHDVPKWKAQSVKAPSTFLSTASPTPSAVSSARFSSVKAPSSSSSPSSSTPFATPAAKTEVKPASPVKTASTSKAPPEEKSVPAWRANLKPASDIKIELIESTSMPSSTAATKKEDTTAKKQDSPTKTAAPNKDLQSDQCRGSATSGRTSKVMNLLKNFENLQGVS</sequence>
<comment type="caution">
    <text evidence="2">The sequence shown here is derived from an EMBL/GenBank/DDBJ whole genome shotgun (WGS) entry which is preliminary data.</text>
</comment>
<feature type="compositionally biased region" description="Low complexity" evidence="1">
    <location>
        <begin position="572"/>
        <end position="598"/>
    </location>
</feature>
<evidence type="ECO:0000256" key="1">
    <source>
        <dbReference type="SAM" id="MobiDB-lite"/>
    </source>
</evidence>
<feature type="compositionally biased region" description="Basic and acidic residues" evidence="1">
    <location>
        <begin position="977"/>
        <end position="989"/>
    </location>
</feature>
<protein>
    <submittedName>
        <fullName evidence="2">Uncharacterized protein</fullName>
    </submittedName>
</protein>
<reference evidence="2 3" key="1">
    <citation type="submission" date="2024-02" db="EMBL/GenBank/DDBJ databases">
        <title>Chromosome-scale genome assembly of the rough periwinkle Littorina saxatilis.</title>
        <authorList>
            <person name="De Jode A."/>
            <person name="Faria R."/>
            <person name="Formenti G."/>
            <person name="Sims Y."/>
            <person name="Smith T.P."/>
            <person name="Tracey A."/>
            <person name="Wood J.M.D."/>
            <person name="Zagrodzka Z.B."/>
            <person name="Johannesson K."/>
            <person name="Butlin R.K."/>
            <person name="Leder E.H."/>
        </authorList>
    </citation>
    <scope>NUCLEOTIDE SEQUENCE [LARGE SCALE GENOMIC DNA]</scope>
    <source>
        <strain evidence="2">Snail1</strain>
        <tissue evidence="2">Muscle</tissue>
    </source>
</reference>
<dbReference type="AlphaFoldDB" id="A0AAN9B1Y1"/>
<name>A0AAN9B1Y1_9CAEN</name>
<feature type="region of interest" description="Disordered" evidence="1">
    <location>
        <begin position="113"/>
        <end position="177"/>
    </location>
</feature>
<feature type="compositionally biased region" description="Polar residues" evidence="1">
    <location>
        <begin position="160"/>
        <end position="171"/>
    </location>
</feature>
<feature type="region of interest" description="Disordered" evidence="1">
    <location>
        <begin position="487"/>
        <end position="1014"/>
    </location>
</feature>
<feature type="compositionally biased region" description="Basic and acidic residues" evidence="1">
    <location>
        <begin position="633"/>
        <end position="645"/>
    </location>
</feature>
<feature type="compositionally biased region" description="Low complexity" evidence="1">
    <location>
        <begin position="492"/>
        <end position="519"/>
    </location>
</feature>
<keyword evidence="3" id="KW-1185">Reference proteome</keyword>
<feature type="compositionally biased region" description="Basic residues" evidence="1">
    <location>
        <begin position="304"/>
        <end position="316"/>
    </location>
</feature>
<feature type="compositionally biased region" description="Basic and acidic residues" evidence="1">
    <location>
        <begin position="670"/>
        <end position="687"/>
    </location>
</feature>
<evidence type="ECO:0000313" key="3">
    <source>
        <dbReference type="Proteomes" id="UP001374579"/>
    </source>
</evidence>
<feature type="region of interest" description="Disordered" evidence="1">
    <location>
        <begin position="1"/>
        <end position="61"/>
    </location>
</feature>
<feature type="compositionally biased region" description="Basic and acidic residues" evidence="1">
    <location>
        <begin position="280"/>
        <end position="300"/>
    </location>
</feature>
<dbReference type="EMBL" id="JBAMIC010000013">
    <property type="protein sequence ID" value="KAK7097387.1"/>
    <property type="molecule type" value="Genomic_DNA"/>
</dbReference>
<feature type="compositionally biased region" description="Polar residues" evidence="1">
    <location>
        <begin position="1002"/>
        <end position="1014"/>
    </location>
</feature>
<feature type="compositionally biased region" description="Basic and acidic residues" evidence="1">
    <location>
        <begin position="349"/>
        <end position="370"/>
    </location>
</feature>
<feature type="compositionally biased region" description="Low complexity" evidence="1">
    <location>
        <begin position="885"/>
        <end position="923"/>
    </location>
</feature>
<evidence type="ECO:0000313" key="2">
    <source>
        <dbReference type="EMBL" id="KAK7097387.1"/>
    </source>
</evidence>
<feature type="compositionally biased region" description="Low complexity" evidence="1">
    <location>
        <begin position="254"/>
        <end position="271"/>
    </location>
</feature>
<feature type="compositionally biased region" description="Polar residues" evidence="1">
    <location>
        <begin position="544"/>
        <end position="556"/>
    </location>
</feature>
<feature type="compositionally biased region" description="Gly residues" evidence="1">
    <location>
        <begin position="42"/>
        <end position="55"/>
    </location>
</feature>
<gene>
    <name evidence="2" type="ORF">V1264_004373</name>
</gene>